<dbReference type="PANTHER" id="PTHR45738:SF25">
    <property type="entry name" value="PHOSPHOINOSITIDE PHOSPHATASE SAC3-RELATED"/>
    <property type="match status" value="1"/>
</dbReference>
<evidence type="ECO:0000313" key="9">
    <source>
        <dbReference type="EMBL" id="VDD18657.1"/>
    </source>
</evidence>
<evidence type="ECO:0000256" key="3">
    <source>
        <dbReference type="ARBA" id="ARBA00022801"/>
    </source>
</evidence>
<dbReference type="EMBL" id="LR031577">
    <property type="protein sequence ID" value="VDD18657.1"/>
    <property type="molecule type" value="Genomic_DNA"/>
</dbReference>
<organism evidence="9">
    <name type="scientific">Brassica campestris</name>
    <name type="common">Field mustard</name>
    <dbReference type="NCBI Taxonomy" id="3711"/>
    <lineage>
        <taxon>Eukaryota</taxon>
        <taxon>Viridiplantae</taxon>
        <taxon>Streptophyta</taxon>
        <taxon>Embryophyta</taxon>
        <taxon>Tracheophyta</taxon>
        <taxon>Spermatophyta</taxon>
        <taxon>Magnoliopsida</taxon>
        <taxon>eudicotyledons</taxon>
        <taxon>Gunneridae</taxon>
        <taxon>Pentapetalae</taxon>
        <taxon>rosids</taxon>
        <taxon>malvids</taxon>
        <taxon>Brassicales</taxon>
        <taxon>Brassicaceae</taxon>
        <taxon>Brassiceae</taxon>
        <taxon>Brassica</taxon>
    </lineage>
</organism>
<dbReference type="GO" id="GO:0005774">
    <property type="term" value="C:vacuolar membrane"/>
    <property type="evidence" value="ECO:0007669"/>
    <property type="project" value="UniProtKB-SubCell"/>
</dbReference>
<keyword evidence="2" id="KW-0926">Vacuole</keyword>
<protein>
    <recommendedName>
        <fullName evidence="8">SAC domain-containing protein</fullName>
    </recommendedName>
</protein>
<evidence type="ECO:0000256" key="5">
    <source>
        <dbReference type="ARBA" id="ARBA00023337"/>
    </source>
</evidence>
<name>A0A3P6CIX3_BRACM</name>
<keyword evidence="3" id="KW-0378">Hydrolase</keyword>
<evidence type="ECO:0000256" key="1">
    <source>
        <dbReference type="ARBA" id="ARBA00004148"/>
    </source>
</evidence>
<dbReference type="Pfam" id="PF02383">
    <property type="entry name" value="Syja_N"/>
    <property type="match status" value="1"/>
</dbReference>
<dbReference type="PANTHER" id="PTHR45738">
    <property type="entry name" value="POLYPHOSPHOINOSITIDE PHOSPHATASE"/>
    <property type="match status" value="1"/>
</dbReference>
<comment type="subunit">
    <text evidence="6">Component of the PI(3,5)P2 regulatory complex at least composed of ATG18, SAC/FIG4, FAB1 and VAC14.</text>
</comment>
<feature type="region of interest" description="Disordered" evidence="7">
    <location>
        <begin position="702"/>
        <end position="722"/>
    </location>
</feature>
<feature type="domain" description="SAC" evidence="8">
    <location>
        <begin position="170"/>
        <end position="600"/>
    </location>
</feature>
<dbReference type="InterPro" id="IPR002013">
    <property type="entry name" value="SAC_dom"/>
</dbReference>
<dbReference type="PROSITE" id="PS50275">
    <property type="entry name" value="SAC"/>
    <property type="match status" value="1"/>
</dbReference>
<dbReference type="InterPro" id="IPR043573">
    <property type="entry name" value="Fig4-like"/>
</dbReference>
<evidence type="ECO:0000256" key="6">
    <source>
        <dbReference type="ARBA" id="ARBA00023464"/>
    </source>
</evidence>
<evidence type="ECO:0000256" key="7">
    <source>
        <dbReference type="SAM" id="MobiDB-lite"/>
    </source>
</evidence>
<reference evidence="9" key="1">
    <citation type="submission" date="2018-11" db="EMBL/GenBank/DDBJ databases">
        <authorList>
            <consortium name="Genoscope - CEA"/>
            <person name="William W."/>
        </authorList>
    </citation>
    <scope>NUCLEOTIDE SEQUENCE</scope>
</reference>
<feature type="region of interest" description="Disordered" evidence="7">
    <location>
        <begin position="1"/>
        <end position="26"/>
    </location>
</feature>
<feature type="region of interest" description="Disordered" evidence="7">
    <location>
        <begin position="824"/>
        <end position="857"/>
    </location>
</feature>
<dbReference type="GO" id="GO:0043813">
    <property type="term" value="F:phosphatidylinositol-3,5-bisphosphate 5-phosphatase activity"/>
    <property type="evidence" value="ECO:0007669"/>
    <property type="project" value="InterPro"/>
</dbReference>
<gene>
    <name evidence="9" type="ORF">BRAA10T44000Z</name>
</gene>
<evidence type="ECO:0000256" key="2">
    <source>
        <dbReference type="ARBA" id="ARBA00022554"/>
    </source>
</evidence>
<feature type="region of interest" description="Disordered" evidence="7">
    <location>
        <begin position="493"/>
        <end position="525"/>
    </location>
</feature>
<comment type="catalytic activity">
    <reaction evidence="5">
        <text>a 1,2-diacyl-sn-glycero-3-phospho-(1D-myo-inositol-3,5-bisphosphate) + H2O = a 1,2-diacyl-sn-glycero-3-phospho-(1D-myo-inositol-3-phosphate) + phosphate</text>
        <dbReference type="Rhea" id="RHEA:32955"/>
        <dbReference type="ChEBI" id="CHEBI:15377"/>
        <dbReference type="ChEBI" id="CHEBI:43474"/>
        <dbReference type="ChEBI" id="CHEBI:57923"/>
        <dbReference type="ChEBI" id="CHEBI:58088"/>
    </reaction>
</comment>
<evidence type="ECO:0000256" key="4">
    <source>
        <dbReference type="ARBA" id="ARBA00023136"/>
    </source>
</evidence>
<comment type="subcellular location">
    <subcellularLocation>
        <location evidence="1">Vacuole membrane</location>
        <topology evidence="1">Peripheral membrane protein</topology>
    </subcellularLocation>
</comment>
<keyword evidence="4" id="KW-0472">Membrane</keyword>
<sequence>MLGSVNQKGSGITSSPPMENGGSTSSSLQASMQEFKLFETQSNFYMIGWNGNGVYRVLKIDRLDASELNVSEDSTAYTKKECYELLKRIHEGNKATGGLKLVTLCYGIIGFIKFLGPYYMLVITERREIGEICGHRVYEVSKSDIISFRNSSVLSNFANSRDENRYKRLLCMVDLTKDFFFSYSFNIMRSFQKNICDRESGGTLYKKMFVWNEFLTRGIRHHLRNTVWTVALVYGFFKQTSLSEAGRNFKLTLIARRSRHNAGTRYLKRGINESGNVANDVETEQIVSEDVPEDHPMQISSVVQNRGSIPLFWSQETSRMNIKPDIVLSKRDLNFEATRLHFENLVDRYGIPIIILNLIKTKERRPRESVLRAEFANAIDFINKDLPEENRLRFLHWDLHKHFQSKTANVLALLGKVATCALMLTGFFYYQVTPAMKLDGYLSLSSSDIPFLAIFCNVDHLLIIINYPIQLDLGGKMYSIRKVIFRAPIADMSPRNSSDDDSGEYDSPEKNFRPSKNVDNGDFDVKPSRLQSGVLRTNCIDCLDRTNVAQYAYGWAALGQQLHALGIRDVPTIELDDPLSSSLMGLYERMGDTLAYQYGGSAAHNKVFSERRGQWKAATQSQEFLRTLQRYYNNAYMDADKQDAINIFLGTFQPEQGKQAVWELRSDSQSNGRNGELSMEEDERFFVKRCLSDGNILHESRTPMSAMSSKHESISRKGLSSRQVTHIVSESSPDMPAADVALSRCAPSMPSSHFFGDAQKVQRNGSNSNYLSEQEDMSSVSNFVDVEWLSSSENLCENDQLYRPSALASCSTAEMSSSENIISEIKQSTPAMSESGSSSRKGKEPMGTEPSVHTNIRDDFTDSFKQWVAYGEALCH</sequence>
<dbReference type="GO" id="GO:0046856">
    <property type="term" value="P:phosphatidylinositol dephosphorylation"/>
    <property type="evidence" value="ECO:0007669"/>
    <property type="project" value="InterPro"/>
</dbReference>
<dbReference type="AlphaFoldDB" id="A0A3P6CIX3"/>
<accession>A0A3P6CIX3</accession>
<proteinExistence type="predicted"/>
<evidence type="ECO:0000259" key="8">
    <source>
        <dbReference type="PROSITE" id="PS50275"/>
    </source>
</evidence>